<comment type="caution">
    <text evidence="2">The sequence shown here is derived from an EMBL/GenBank/DDBJ whole genome shotgun (WGS) entry which is preliminary data.</text>
</comment>
<dbReference type="AlphaFoldDB" id="A0A942Z6C6"/>
<dbReference type="EMBL" id="WSFT01000016">
    <property type="protein sequence ID" value="MBS4537442.1"/>
    <property type="molecule type" value="Genomic_DNA"/>
</dbReference>
<keyword evidence="3" id="KW-1185">Reference proteome</keyword>
<protein>
    <submittedName>
        <fullName evidence="2">YtrH family sporulation protein</fullName>
    </submittedName>
</protein>
<keyword evidence="1" id="KW-0812">Transmembrane</keyword>
<dbReference type="InterPro" id="IPR025689">
    <property type="entry name" value="Spore_YtrH"/>
</dbReference>
<gene>
    <name evidence="2" type="ORF">GOQ27_03150</name>
</gene>
<feature type="transmembrane region" description="Helical" evidence="1">
    <location>
        <begin position="12"/>
        <end position="36"/>
    </location>
</feature>
<evidence type="ECO:0000313" key="3">
    <source>
        <dbReference type="Proteomes" id="UP000724672"/>
    </source>
</evidence>
<evidence type="ECO:0000313" key="2">
    <source>
        <dbReference type="EMBL" id="MBS4537442.1"/>
    </source>
</evidence>
<proteinExistence type="predicted"/>
<name>A0A942Z6C6_9FIRM</name>
<feature type="transmembrane region" description="Helical" evidence="1">
    <location>
        <begin position="79"/>
        <end position="100"/>
    </location>
</feature>
<dbReference type="Pfam" id="PF14034">
    <property type="entry name" value="Spore_YtrH"/>
    <property type="match status" value="1"/>
</dbReference>
<dbReference type="Proteomes" id="UP000724672">
    <property type="component" value="Unassembled WGS sequence"/>
</dbReference>
<sequence>MMGFLSKITYNFFIAFGVMLGACFFAGFAALILNHPPLKTMIDIGKNIKIWAIAISLGGTFSSFQILEQGLLRRELLTLIKQIAYIVSALIGANCGYALLKYLRRISELWIE</sequence>
<keyword evidence="1" id="KW-0472">Membrane</keyword>
<keyword evidence="1" id="KW-1133">Transmembrane helix</keyword>
<reference evidence="2" key="1">
    <citation type="submission" date="2019-12" db="EMBL/GenBank/DDBJ databases">
        <title>Clostridiaceae gen. nov. sp. nov., isolated from sediment in Xinjiang, China.</title>
        <authorList>
            <person name="Zhang R."/>
        </authorList>
    </citation>
    <scope>NUCLEOTIDE SEQUENCE</scope>
    <source>
        <strain evidence="2">D2Q-11</strain>
    </source>
</reference>
<accession>A0A942Z6C6</accession>
<dbReference type="RefSeq" id="WP_203365462.1">
    <property type="nucleotide sequence ID" value="NZ_WSFT01000016.1"/>
</dbReference>
<evidence type="ECO:0000256" key="1">
    <source>
        <dbReference type="SAM" id="Phobius"/>
    </source>
</evidence>
<organism evidence="2 3">
    <name type="scientific">Anaeromonas frigoriresistens</name>
    <dbReference type="NCBI Taxonomy" id="2683708"/>
    <lineage>
        <taxon>Bacteria</taxon>
        <taxon>Bacillati</taxon>
        <taxon>Bacillota</taxon>
        <taxon>Tissierellia</taxon>
        <taxon>Tissierellales</taxon>
        <taxon>Thermohalobacteraceae</taxon>
        <taxon>Anaeromonas</taxon>
    </lineage>
</organism>
<feature type="transmembrane region" description="Helical" evidence="1">
    <location>
        <begin position="48"/>
        <end position="67"/>
    </location>
</feature>
<dbReference type="PROSITE" id="PS51257">
    <property type="entry name" value="PROKAR_LIPOPROTEIN"/>
    <property type="match status" value="1"/>
</dbReference>